<organism evidence="1 2">
    <name type="scientific">Sinorhizobium kummerowiae</name>
    <dbReference type="NCBI Taxonomy" id="158892"/>
    <lineage>
        <taxon>Bacteria</taxon>
        <taxon>Pseudomonadati</taxon>
        <taxon>Pseudomonadota</taxon>
        <taxon>Alphaproteobacteria</taxon>
        <taxon>Hyphomicrobiales</taxon>
        <taxon>Rhizobiaceae</taxon>
        <taxon>Sinorhizobium/Ensifer group</taxon>
        <taxon>Sinorhizobium</taxon>
    </lineage>
</organism>
<dbReference type="Proteomes" id="UP001233264">
    <property type="component" value="Plasmid pSkuCCBAU71714a"/>
</dbReference>
<keyword evidence="2" id="KW-1185">Reference proteome</keyword>
<dbReference type="RefSeq" id="WP_003535620.1">
    <property type="nucleotide sequence ID" value="NZ_CP120366.1"/>
</dbReference>
<sequence>MSYSVVEYDSGPAGMPGMGALINEWAAKGYPLHQVVREGTYRWAPILFL</sequence>
<gene>
    <name evidence="1" type="ORF">PZL22_005432</name>
</gene>
<proteinExistence type="predicted"/>
<accession>A0ABY8TFG6</accession>
<protein>
    <recommendedName>
        <fullName evidence="3">GYF domain-containing protein</fullName>
    </recommendedName>
</protein>
<name>A0ABY8TFG6_9HYPH</name>
<dbReference type="EMBL" id="CP120366">
    <property type="protein sequence ID" value="WHS96532.1"/>
    <property type="molecule type" value="Genomic_DNA"/>
</dbReference>
<geneLocation type="plasmid" evidence="1 2">
    <name>pSkuCCBAU71714a</name>
</geneLocation>
<evidence type="ECO:0000313" key="1">
    <source>
        <dbReference type="EMBL" id="WHS96532.1"/>
    </source>
</evidence>
<reference evidence="1 2" key="1">
    <citation type="submission" date="2023-03" db="EMBL/GenBank/DDBJ databases">
        <authorList>
            <person name="Menendez E."/>
            <person name="Kaur S."/>
            <person name="Flores-Felix J.D."/>
            <person name="diCenzo G.C."/>
            <person name="Peix A."/>
            <person name="Velazquez E."/>
        </authorList>
    </citation>
    <scope>NUCLEOTIDE SEQUENCE [LARGE SCALE GENOMIC DNA]</scope>
    <source>
        <strain evidence="1 2">CCBAU 71714</strain>
        <plasmid evidence="1 2">pSkuCCBAU71714a</plasmid>
    </source>
</reference>
<evidence type="ECO:0008006" key="3">
    <source>
        <dbReference type="Google" id="ProtNLM"/>
    </source>
</evidence>
<evidence type="ECO:0000313" key="2">
    <source>
        <dbReference type="Proteomes" id="UP001233264"/>
    </source>
</evidence>
<keyword evidence="1" id="KW-0614">Plasmid</keyword>